<accession>A0A8K0V0W3</accession>
<feature type="coiled-coil region" evidence="1">
    <location>
        <begin position="401"/>
        <end position="463"/>
    </location>
</feature>
<reference evidence="3" key="1">
    <citation type="journal article" date="2021" name="New Phytol.">
        <title>Evolutionary innovations through gain and loss of genes in the ectomycorrhizal Boletales.</title>
        <authorList>
            <person name="Wu G."/>
            <person name="Miyauchi S."/>
            <person name="Morin E."/>
            <person name="Kuo A."/>
            <person name="Drula E."/>
            <person name="Varga T."/>
            <person name="Kohler A."/>
            <person name="Feng B."/>
            <person name="Cao Y."/>
            <person name="Lipzen A."/>
            <person name="Daum C."/>
            <person name="Hundley H."/>
            <person name="Pangilinan J."/>
            <person name="Johnson J."/>
            <person name="Barry K."/>
            <person name="LaButti K."/>
            <person name="Ng V."/>
            <person name="Ahrendt S."/>
            <person name="Min B."/>
            <person name="Choi I.G."/>
            <person name="Park H."/>
            <person name="Plett J.M."/>
            <person name="Magnuson J."/>
            <person name="Spatafora J.W."/>
            <person name="Nagy L.G."/>
            <person name="Henrissat B."/>
            <person name="Grigoriev I.V."/>
            <person name="Yang Z.L."/>
            <person name="Xu J."/>
            <person name="Martin F.M."/>
        </authorList>
    </citation>
    <scope>NUCLEOTIDE SEQUENCE</scope>
    <source>
        <strain evidence="3">KKN 215</strain>
    </source>
</reference>
<dbReference type="Proteomes" id="UP000813824">
    <property type="component" value="Unassembled WGS sequence"/>
</dbReference>
<evidence type="ECO:0000313" key="3">
    <source>
        <dbReference type="EMBL" id="KAH8108091.1"/>
    </source>
</evidence>
<protein>
    <recommendedName>
        <fullName evidence="5">RRM domain-containing protein</fullName>
    </recommendedName>
</protein>
<feature type="compositionally biased region" description="Low complexity" evidence="2">
    <location>
        <begin position="174"/>
        <end position="199"/>
    </location>
</feature>
<comment type="caution">
    <text evidence="3">The sequence shown here is derived from an EMBL/GenBank/DDBJ whole genome shotgun (WGS) entry which is preliminary data.</text>
</comment>
<name>A0A8K0V0W3_9AGAR</name>
<dbReference type="EMBL" id="JAEVFJ010000001">
    <property type="protein sequence ID" value="KAH8108091.1"/>
    <property type="molecule type" value="Genomic_DNA"/>
</dbReference>
<dbReference type="CDD" id="cd00590">
    <property type="entry name" value="RRM_SF"/>
    <property type="match status" value="1"/>
</dbReference>
<organism evidence="3 4">
    <name type="scientific">Cristinia sonorae</name>
    <dbReference type="NCBI Taxonomy" id="1940300"/>
    <lineage>
        <taxon>Eukaryota</taxon>
        <taxon>Fungi</taxon>
        <taxon>Dikarya</taxon>
        <taxon>Basidiomycota</taxon>
        <taxon>Agaricomycotina</taxon>
        <taxon>Agaricomycetes</taxon>
        <taxon>Agaricomycetidae</taxon>
        <taxon>Agaricales</taxon>
        <taxon>Pleurotineae</taxon>
        <taxon>Stephanosporaceae</taxon>
        <taxon>Cristinia</taxon>
    </lineage>
</organism>
<proteinExistence type="predicted"/>
<keyword evidence="1" id="KW-0175">Coiled coil</keyword>
<evidence type="ECO:0008006" key="5">
    <source>
        <dbReference type="Google" id="ProtNLM"/>
    </source>
</evidence>
<keyword evidence="4" id="KW-1185">Reference proteome</keyword>
<dbReference type="AlphaFoldDB" id="A0A8K0V0W3"/>
<feature type="region of interest" description="Disordered" evidence="2">
    <location>
        <begin position="94"/>
        <end position="137"/>
    </location>
</feature>
<evidence type="ECO:0000313" key="4">
    <source>
        <dbReference type="Proteomes" id="UP000813824"/>
    </source>
</evidence>
<gene>
    <name evidence="3" type="ORF">BXZ70DRAFT_35680</name>
</gene>
<sequence length="576" mass="63124">MNRPDRTQRVVYVVSTDSLPVIEDLFSSCGSIRAIFTWKEKKNSTHFFIEYLDADSARRARCLQRKDGDTVTQVHLLSQSPALVPRFDVLSLATPPTTTTRSGRMPDHHIPTFHSDDRPGSSKKQKTSLYSSSDNHYLDLGESTKQAPQWWTQDPLKDSKPSYALVPALPQPSGPSSAPSSAAFTVSSSASQPPNSPASHISDAEVTRAALVKITAESSALHLPRVPPTSPSIVLTCDGSQYICDLESLTEDPRSVIIILTKTAAHPLERDKWMIVAAHYRGKGNLDAAVAVVSGMMSVLTSPAVGMSEAELKPALLMLSSCHTDLGKRARELHGSDAKVTQEHFRKSQKYLRKVYGTGNTPVQAPAALSENAPLRAFTGANVTNIQTVASEAVAAAAVANAKLQGQIVDMKREMQSLQDRNTSNIAYLSQSRIAKRKLEEEVDAERRARRKVKMELDGVKEELMSARRGERHALEQCRREVDSRRRAEEKIEAMGEMERKVREAAIKEQNARECFSRLGAAFLKAARGEGDVDGLSLEPRLVQASIKQCPDDTGSEMDISPVQESGPFKGFGIDP</sequence>
<feature type="region of interest" description="Disordered" evidence="2">
    <location>
        <begin position="550"/>
        <end position="576"/>
    </location>
</feature>
<dbReference type="OrthoDB" id="2670565at2759"/>
<feature type="region of interest" description="Disordered" evidence="2">
    <location>
        <begin position="162"/>
        <end position="201"/>
    </location>
</feature>
<evidence type="ECO:0000256" key="2">
    <source>
        <dbReference type="SAM" id="MobiDB-lite"/>
    </source>
</evidence>
<feature type="compositionally biased region" description="Basic and acidic residues" evidence="2">
    <location>
        <begin position="104"/>
        <end position="120"/>
    </location>
</feature>
<evidence type="ECO:0000256" key="1">
    <source>
        <dbReference type="SAM" id="Coils"/>
    </source>
</evidence>